<dbReference type="Proteomes" id="UP000681722">
    <property type="component" value="Unassembled WGS sequence"/>
</dbReference>
<evidence type="ECO:0000313" key="5">
    <source>
        <dbReference type="Proteomes" id="UP000663829"/>
    </source>
</evidence>
<dbReference type="GO" id="GO:0001729">
    <property type="term" value="F:ceramide kinase activity"/>
    <property type="evidence" value="ECO:0007669"/>
    <property type="project" value="TreeGrafter"/>
</dbReference>
<dbReference type="Pfam" id="PF19280">
    <property type="entry name" value="CERK_C"/>
    <property type="match status" value="1"/>
</dbReference>
<dbReference type="SUPFAM" id="SSF111331">
    <property type="entry name" value="NAD kinase/diacylglycerol kinase-like"/>
    <property type="match status" value="1"/>
</dbReference>
<protein>
    <recommendedName>
        <fullName evidence="2">DAGKc domain-containing protein</fullName>
    </recommendedName>
</protein>
<evidence type="ECO:0000256" key="1">
    <source>
        <dbReference type="SAM" id="Phobius"/>
    </source>
</evidence>
<dbReference type="EMBL" id="CAJOBC010088656">
    <property type="protein sequence ID" value="CAF4371365.1"/>
    <property type="molecule type" value="Genomic_DNA"/>
</dbReference>
<evidence type="ECO:0000259" key="2">
    <source>
        <dbReference type="PROSITE" id="PS50146"/>
    </source>
</evidence>
<dbReference type="Gene3D" id="3.40.50.10330">
    <property type="entry name" value="Probable inorganic polyphosphate/atp-NAD kinase, domain 1"/>
    <property type="match status" value="1"/>
</dbReference>
<keyword evidence="1" id="KW-0812">Transmembrane</keyword>
<dbReference type="InterPro" id="IPR016064">
    <property type="entry name" value="NAD/diacylglycerol_kinase_sf"/>
</dbReference>
<dbReference type="Proteomes" id="UP000663829">
    <property type="component" value="Unassembled WGS sequence"/>
</dbReference>
<organism evidence="3 5">
    <name type="scientific">Didymodactylos carnosus</name>
    <dbReference type="NCBI Taxonomy" id="1234261"/>
    <lineage>
        <taxon>Eukaryota</taxon>
        <taxon>Metazoa</taxon>
        <taxon>Spiralia</taxon>
        <taxon>Gnathifera</taxon>
        <taxon>Rotifera</taxon>
        <taxon>Eurotatoria</taxon>
        <taxon>Bdelloidea</taxon>
        <taxon>Philodinida</taxon>
        <taxon>Philodinidae</taxon>
        <taxon>Didymodactylos</taxon>
    </lineage>
</organism>
<accession>A0A815TSF8</accession>
<dbReference type="InterPro" id="IPR001206">
    <property type="entry name" value="Diacylglycerol_kinase_cat_dom"/>
</dbReference>
<dbReference type="OrthoDB" id="530923at2759"/>
<feature type="non-terminal residue" evidence="3">
    <location>
        <position position="427"/>
    </location>
</feature>
<proteinExistence type="predicted"/>
<dbReference type="GO" id="GO:0006672">
    <property type="term" value="P:ceramide metabolic process"/>
    <property type="evidence" value="ECO:0007669"/>
    <property type="project" value="TreeGrafter"/>
</dbReference>
<dbReference type="PANTHER" id="PTHR12358:SF111">
    <property type="entry name" value="CERAMIDE KINASE, ISOFORM A"/>
    <property type="match status" value="1"/>
</dbReference>
<dbReference type="InterPro" id="IPR045363">
    <property type="entry name" value="CERK_C"/>
</dbReference>
<dbReference type="InterPro" id="IPR050187">
    <property type="entry name" value="Lipid_Phosphate_FormReg"/>
</dbReference>
<comment type="caution">
    <text evidence="3">The sequence shown here is derived from an EMBL/GenBank/DDBJ whole genome shotgun (WGS) entry which is preliminary data.</text>
</comment>
<dbReference type="PROSITE" id="PS50146">
    <property type="entry name" value="DAGK"/>
    <property type="match status" value="1"/>
</dbReference>
<dbReference type="GO" id="GO:0016020">
    <property type="term" value="C:membrane"/>
    <property type="evidence" value="ECO:0007669"/>
    <property type="project" value="GOC"/>
</dbReference>
<gene>
    <name evidence="3" type="ORF">GPM918_LOCUS37095</name>
    <name evidence="4" type="ORF">SRO942_LOCUS37853</name>
</gene>
<dbReference type="Pfam" id="PF00781">
    <property type="entry name" value="DAGK_cat"/>
    <property type="match status" value="1"/>
</dbReference>
<dbReference type="Gene3D" id="2.60.200.40">
    <property type="match status" value="1"/>
</dbReference>
<feature type="domain" description="DAGKc" evidence="2">
    <location>
        <begin position="11"/>
        <end position="144"/>
    </location>
</feature>
<evidence type="ECO:0000313" key="4">
    <source>
        <dbReference type="EMBL" id="CAF4371365.1"/>
    </source>
</evidence>
<name>A0A815TSF8_9BILA</name>
<dbReference type="PANTHER" id="PTHR12358">
    <property type="entry name" value="SPHINGOSINE KINASE"/>
    <property type="match status" value="1"/>
</dbReference>
<evidence type="ECO:0000313" key="3">
    <source>
        <dbReference type="EMBL" id="CAF1510620.1"/>
    </source>
</evidence>
<keyword evidence="1" id="KW-0472">Membrane</keyword>
<keyword evidence="1" id="KW-1133">Transmembrane helix</keyword>
<keyword evidence="5" id="KW-1185">Reference proteome</keyword>
<dbReference type="EMBL" id="CAJNOQ010023117">
    <property type="protein sequence ID" value="CAF1510620.1"/>
    <property type="molecule type" value="Genomic_DNA"/>
</dbReference>
<dbReference type="AlphaFoldDB" id="A0A815TSF8"/>
<dbReference type="InterPro" id="IPR017438">
    <property type="entry name" value="ATP-NAD_kinase_N"/>
</dbReference>
<feature type="transmembrane region" description="Helical" evidence="1">
    <location>
        <begin position="405"/>
        <end position="425"/>
    </location>
</feature>
<reference evidence="3" key="1">
    <citation type="submission" date="2021-02" db="EMBL/GenBank/DDBJ databases">
        <authorList>
            <person name="Nowell W R."/>
        </authorList>
    </citation>
    <scope>NUCLEOTIDE SEQUENCE</scope>
</reference>
<sequence>IDLHDTLILDKGGSVYEEQVLPLFEEANISVNTIYTERANHARDYIHEQTLDEYDGLISVGGDGMFSEVCHSLLLKTAQQNGLNINDPNTHLKRSSLRIGVIPAGSTDAIAFGTTGYNDPITSVLQIIVGESFLIDIATAHSERGFVRFMATMFAYGFFGNIIEQSDHWRFFGPLRYSLAGFVQFIRNKSYHTEVTITQASEKCSAKAPVENHDENVFGNSVKRREIFGKNVEVDERINSEKSSLPLQIKREDYYKTINCLNMPCRCEDSKYGMSPSVHLNDGSFDLILVKRSWRLGFFRFLHRVANDGRQIEELSNVERYRATEVVIRPIVTRQKELGNWACDGEVIQANEIRIRAHHQALNLFASGIHPDQIKKINEEESKIIHKSIMEKFCSITNTLTAGSWRSALLFCFLPFLFFLCYRFFLL</sequence>